<reference evidence="2" key="1">
    <citation type="submission" date="2019-12" db="EMBL/GenBank/DDBJ databases">
        <title>Genome sequencing and annotation of Brassica cretica.</title>
        <authorList>
            <person name="Studholme D.J."/>
            <person name="Sarris P.F."/>
        </authorList>
    </citation>
    <scope>NUCLEOTIDE SEQUENCE</scope>
    <source>
        <strain evidence="2">PFS-001/15</strain>
        <tissue evidence="2">Leaf</tissue>
    </source>
</reference>
<evidence type="ECO:0000313" key="3">
    <source>
        <dbReference type="Proteomes" id="UP000712281"/>
    </source>
</evidence>
<sequence>MSIISVHGGLLRFRFARKLSAFIYQFKQTLLDRQPLTSFSLPQHPDGTHPRPRRSSDPNNLSPSTKDYGKASTILPTRMVISIGVGSVGMNGTPESNSS</sequence>
<organism evidence="2 3">
    <name type="scientific">Brassica cretica</name>
    <name type="common">Mustard</name>
    <dbReference type="NCBI Taxonomy" id="69181"/>
    <lineage>
        <taxon>Eukaryota</taxon>
        <taxon>Viridiplantae</taxon>
        <taxon>Streptophyta</taxon>
        <taxon>Embryophyta</taxon>
        <taxon>Tracheophyta</taxon>
        <taxon>Spermatophyta</taxon>
        <taxon>Magnoliopsida</taxon>
        <taxon>eudicotyledons</taxon>
        <taxon>Gunneridae</taxon>
        <taxon>Pentapetalae</taxon>
        <taxon>rosids</taxon>
        <taxon>malvids</taxon>
        <taxon>Brassicales</taxon>
        <taxon>Brassicaceae</taxon>
        <taxon>Brassiceae</taxon>
        <taxon>Brassica</taxon>
    </lineage>
</organism>
<accession>A0A8S9LTL9</accession>
<dbReference type="AlphaFoldDB" id="A0A8S9LTL9"/>
<gene>
    <name evidence="2" type="ORF">F2Q68_00043094</name>
</gene>
<proteinExistence type="predicted"/>
<name>A0A8S9LTL9_BRACR</name>
<dbReference type="EMBL" id="QGKW02000276">
    <property type="protein sequence ID" value="KAF2608486.1"/>
    <property type="molecule type" value="Genomic_DNA"/>
</dbReference>
<evidence type="ECO:0000313" key="2">
    <source>
        <dbReference type="EMBL" id="KAF2608486.1"/>
    </source>
</evidence>
<feature type="region of interest" description="Disordered" evidence="1">
    <location>
        <begin position="35"/>
        <end position="72"/>
    </location>
</feature>
<comment type="caution">
    <text evidence="2">The sequence shown here is derived from an EMBL/GenBank/DDBJ whole genome shotgun (WGS) entry which is preliminary data.</text>
</comment>
<protein>
    <submittedName>
        <fullName evidence="2">Uncharacterized protein</fullName>
    </submittedName>
</protein>
<dbReference type="Proteomes" id="UP000712281">
    <property type="component" value="Unassembled WGS sequence"/>
</dbReference>
<evidence type="ECO:0000256" key="1">
    <source>
        <dbReference type="SAM" id="MobiDB-lite"/>
    </source>
</evidence>